<evidence type="ECO:0000259" key="12">
    <source>
        <dbReference type="Pfam" id="PF02163"/>
    </source>
</evidence>
<evidence type="ECO:0000256" key="2">
    <source>
        <dbReference type="ARBA" id="ARBA00004141"/>
    </source>
</evidence>
<comment type="similarity">
    <text evidence="3">Belongs to the peptidase M50B family.</text>
</comment>
<sequence>MSYFLAFAGFAVLIVLHELGHFAAAKAVGMRVERFALFFPPLIAKVKRGETEYGIGCIPLGGYVRITGMNPSEEIPPDVAHRAYYRQAPWKRIVVIAAGPLVNIIVAFLILWALFVFKGVQEISPNVDRVNTGSPAAGKLIAGDRVVSVDGRTGGAEQFSNAVKTHRCEGRATNGCKATTPARIVVDRDGAQKAFSITPVYDAQTERTRLGFTFGIQSNKEGILEASSSSVSGMWRVSKATVSSIGRIFTSSEARKEVSGVVGSYEVTRQTISTFGFVDALNILAIISLSLAIVNLFPFLPLDGGHIFWALAEKLRGRAIPFDWMEKASVVGFMLVIALFAIGLTNDIGRLRGEGFGVR</sequence>
<proteinExistence type="inferred from homology"/>
<dbReference type="SUPFAM" id="SSF50156">
    <property type="entry name" value="PDZ domain-like"/>
    <property type="match status" value="1"/>
</dbReference>
<dbReference type="InterPro" id="IPR008915">
    <property type="entry name" value="Peptidase_M50"/>
</dbReference>
<organism evidence="13">
    <name type="scientific">Paraconexibacter sp. AEG42_29</name>
    <dbReference type="NCBI Taxonomy" id="2997339"/>
    <lineage>
        <taxon>Bacteria</taxon>
        <taxon>Bacillati</taxon>
        <taxon>Actinomycetota</taxon>
        <taxon>Thermoleophilia</taxon>
        <taxon>Solirubrobacterales</taxon>
        <taxon>Paraconexibacteraceae</taxon>
        <taxon>Paraconexibacter</taxon>
    </lineage>
</organism>
<dbReference type="InterPro" id="IPR004387">
    <property type="entry name" value="Pept_M50_Zn"/>
</dbReference>
<dbReference type="GO" id="GO:0016020">
    <property type="term" value="C:membrane"/>
    <property type="evidence" value="ECO:0007669"/>
    <property type="project" value="UniProtKB-SubCell"/>
</dbReference>
<feature type="domain" description="Peptidase M50" evidence="12">
    <location>
        <begin position="7"/>
        <end position="339"/>
    </location>
</feature>
<dbReference type="EMBL" id="CP114014">
    <property type="protein sequence ID" value="XAY05568.1"/>
    <property type="molecule type" value="Genomic_DNA"/>
</dbReference>
<evidence type="ECO:0000256" key="1">
    <source>
        <dbReference type="ARBA" id="ARBA00001947"/>
    </source>
</evidence>
<evidence type="ECO:0000256" key="4">
    <source>
        <dbReference type="ARBA" id="ARBA00022670"/>
    </source>
</evidence>
<keyword evidence="8 11" id="KW-1133">Transmembrane helix</keyword>
<dbReference type="Pfam" id="PF02163">
    <property type="entry name" value="Peptidase_M50"/>
    <property type="match status" value="1"/>
</dbReference>
<dbReference type="KEGG" id="parq:DSM112329_02425"/>
<keyword evidence="7" id="KW-0862">Zinc</keyword>
<keyword evidence="9 13" id="KW-0482">Metalloprotease</keyword>
<dbReference type="PANTHER" id="PTHR42837">
    <property type="entry name" value="REGULATOR OF SIGMA-E PROTEASE RSEP"/>
    <property type="match status" value="1"/>
</dbReference>
<protein>
    <submittedName>
        <fullName evidence="13">Zinc metalloprotease Rip1</fullName>
        <ecNumber evidence="13">3.4.24.-</ecNumber>
    </submittedName>
</protein>
<evidence type="ECO:0000256" key="3">
    <source>
        <dbReference type="ARBA" id="ARBA00007931"/>
    </source>
</evidence>
<feature type="transmembrane region" description="Helical" evidence="11">
    <location>
        <begin position="280"/>
        <end position="300"/>
    </location>
</feature>
<evidence type="ECO:0000256" key="9">
    <source>
        <dbReference type="ARBA" id="ARBA00023049"/>
    </source>
</evidence>
<dbReference type="CDD" id="cd06163">
    <property type="entry name" value="S2P-M50_PDZ_RseP-like"/>
    <property type="match status" value="1"/>
</dbReference>
<name>A0AAU7AV55_9ACTN</name>
<dbReference type="GO" id="GO:0004222">
    <property type="term" value="F:metalloendopeptidase activity"/>
    <property type="evidence" value="ECO:0007669"/>
    <property type="project" value="InterPro"/>
</dbReference>
<dbReference type="PANTHER" id="PTHR42837:SF2">
    <property type="entry name" value="MEMBRANE METALLOPROTEASE ARASP2, CHLOROPLASTIC-RELATED"/>
    <property type="match status" value="1"/>
</dbReference>
<gene>
    <name evidence="13" type="primary">rip1</name>
    <name evidence="13" type="ORF">DSM112329_02425</name>
</gene>
<dbReference type="Gene3D" id="2.30.42.10">
    <property type="match status" value="1"/>
</dbReference>
<evidence type="ECO:0000313" key="13">
    <source>
        <dbReference type="EMBL" id="XAY05568.1"/>
    </source>
</evidence>
<keyword evidence="4" id="KW-0645">Protease</keyword>
<evidence type="ECO:0000256" key="8">
    <source>
        <dbReference type="ARBA" id="ARBA00022989"/>
    </source>
</evidence>
<dbReference type="InterPro" id="IPR036034">
    <property type="entry name" value="PDZ_sf"/>
</dbReference>
<accession>A0AAU7AV55</accession>
<evidence type="ECO:0000256" key="5">
    <source>
        <dbReference type="ARBA" id="ARBA00022692"/>
    </source>
</evidence>
<comment type="cofactor">
    <cofactor evidence="1">
        <name>Zn(2+)</name>
        <dbReference type="ChEBI" id="CHEBI:29105"/>
    </cofactor>
</comment>
<keyword evidence="6 13" id="KW-0378">Hydrolase</keyword>
<keyword evidence="5 11" id="KW-0812">Transmembrane</keyword>
<feature type="transmembrane region" description="Helical" evidence="11">
    <location>
        <begin position="93"/>
        <end position="117"/>
    </location>
</feature>
<keyword evidence="10 11" id="KW-0472">Membrane</keyword>
<dbReference type="GO" id="GO:0006508">
    <property type="term" value="P:proteolysis"/>
    <property type="evidence" value="ECO:0007669"/>
    <property type="project" value="UniProtKB-KW"/>
</dbReference>
<evidence type="ECO:0000256" key="6">
    <source>
        <dbReference type="ARBA" id="ARBA00022801"/>
    </source>
</evidence>
<reference evidence="13" key="1">
    <citation type="submission" date="2022-12" db="EMBL/GenBank/DDBJ databases">
        <title>Paraconexibacter alkalitolerans sp. nov. and Baekduia alba sp. nov., isolated from soil and emended description of the genera Paraconexibacter (Chun et al., 2020) and Baekduia (An et al., 2020).</title>
        <authorList>
            <person name="Vieira S."/>
            <person name="Huber K.J."/>
            <person name="Geppert A."/>
            <person name="Wolf J."/>
            <person name="Neumann-Schaal M."/>
            <person name="Muesken M."/>
            <person name="Overmann J."/>
        </authorList>
    </citation>
    <scope>NUCLEOTIDE SEQUENCE</scope>
    <source>
        <strain evidence="13">AEG42_29</strain>
    </source>
</reference>
<dbReference type="RefSeq" id="WP_354702072.1">
    <property type="nucleotide sequence ID" value="NZ_CP114014.1"/>
</dbReference>
<comment type="subcellular location">
    <subcellularLocation>
        <location evidence="2">Membrane</location>
        <topology evidence="2">Multi-pass membrane protein</topology>
    </subcellularLocation>
</comment>
<evidence type="ECO:0000256" key="7">
    <source>
        <dbReference type="ARBA" id="ARBA00022833"/>
    </source>
</evidence>
<feature type="transmembrane region" description="Helical" evidence="11">
    <location>
        <begin position="330"/>
        <end position="349"/>
    </location>
</feature>
<dbReference type="EC" id="3.4.24.-" evidence="13"/>
<evidence type="ECO:0000256" key="10">
    <source>
        <dbReference type="ARBA" id="ARBA00023136"/>
    </source>
</evidence>
<evidence type="ECO:0000256" key="11">
    <source>
        <dbReference type="SAM" id="Phobius"/>
    </source>
</evidence>
<dbReference type="AlphaFoldDB" id="A0AAU7AV55"/>